<dbReference type="Pfam" id="PF02661">
    <property type="entry name" value="Fic"/>
    <property type="match status" value="1"/>
</dbReference>
<dbReference type="InterPro" id="IPR036597">
    <property type="entry name" value="Fido-like_dom_sf"/>
</dbReference>
<dbReference type="InterPro" id="IPR013436">
    <property type="entry name" value="Mobile_mystery_prot_B"/>
</dbReference>
<dbReference type="PANTHER" id="PTHR13504:SF39">
    <property type="entry name" value="CELL FILAMENTATION PROTEIN"/>
    <property type="match status" value="1"/>
</dbReference>
<dbReference type="RefSeq" id="WP_131529433.1">
    <property type="nucleotide sequence ID" value="NZ_SJSO01000006.1"/>
</dbReference>
<dbReference type="Proteomes" id="UP000293925">
    <property type="component" value="Unassembled WGS sequence"/>
</dbReference>
<evidence type="ECO:0000313" key="4">
    <source>
        <dbReference type="Proteomes" id="UP000293925"/>
    </source>
</evidence>
<keyword evidence="4" id="KW-1185">Reference proteome</keyword>
<dbReference type="AlphaFoldDB" id="A0A4R0PX30"/>
<dbReference type="InterPro" id="IPR040198">
    <property type="entry name" value="Fido_containing"/>
</dbReference>
<dbReference type="EMBL" id="SJSO01000006">
    <property type="protein sequence ID" value="TCD27365.1"/>
    <property type="molecule type" value="Genomic_DNA"/>
</dbReference>
<comment type="caution">
    <text evidence="3">The sequence shown here is derived from an EMBL/GenBank/DDBJ whole genome shotgun (WGS) entry which is preliminary data.</text>
</comment>
<gene>
    <name evidence="3" type="ORF">EZ456_09205</name>
</gene>
<dbReference type="PANTHER" id="PTHR13504">
    <property type="entry name" value="FIDO DOMAIN-CONTAINING PROTEIN DDB_G0283145"/>
    <property type="match status" value="1"/>
</dbReference>
<dbReference type="InterPro" id="IPR003812">
    <property type="entry name" value="Fido"/>
</dbReference>
<feature type="domain" description="Fido" evidence="2">
    <location>
        <begin position="59"/>
        <end position="198"/>
    </location>
</feature>
<dbReference type="NCBIfam" id="TIGR02613">
    <property type="entry name" value="mob_myst_B"/>
    <property type="match status" value="1"/>
</dbReference>
<sequence>MGLDLIYIDGQTPLDEDEKEGLLISTIATREELDEFEQQNIEEAIQWTLGGRFKPEKLFTEAFVKNVHKRMYKDVWLWAGAFRKTNKNIGVDRWRVAIELKNLLEDAEFWIKNNIYCPDEIAIRFKHRIVSIHCFSNGNGRHSRLMADMIIEKIFDKPVFTWGAGNLSKENENRKKYLDALKLADLGTYKELLLFARS</sequence>
<feature type="active site" evidence="1">
    <location>
        <position position="133"/>
    </location>
</feature>
<evidence type="ECO:0000259" key="2">
    <source>
        <dbReference type="PROSITE" id="PS51459"/>
    </source>
</evidence>
<evidence type="ECO:0000256" key="1">
    <source>
        <dbReference type="PIRSR" id="PIRSR640198-1"/>
    </source>
</evidence>
<organism evidence="3 4">
    <name type="scientific">Pedobacter psychrodurus</name>
    <dbReference type="NCBI Taxonomy" id="2530456"/>
    <lineage>
        <taxon>Bacteria</taxon>
        <taxon>Pseudomonadati</taxon>
        <taxon>Bacteroidota</taxon>
        <taxon>Sphingobacteriia</taxon>
        <taxon>Sphingobacteriales</taxon>
        <taxon>Sphingobacteriaceae</taxon>
        <taxon>Pedobacter</taxon>
    </lineage>
</organism>
<dbReference type="Gene3D" id="1.10.3290.10">
    <property type="entry name" value="Fido-like domain"/>
    <property type="match status" value="1"/>
</dbReference>
<name>A0A4R0PX30_9SPHI</name>
<accession>A0A4R0PX30</accession>
<dbReference type="PROSITE" id="PS51459">
    <property type="entry name" value="FIDO"/>
    <property type="match status" value="1"/>
</dbReference>
<dbReference type="SUPFAM" id="SSF140931">
    <property type="entry name" value="Fic-like"/>
    <property type="match status" value="1"/>
</dbReference>
<evidence type="ECO:0000313" key="3">
    <source>
        <dbReference type="EMBL" id="TCD27365.1"/>
    </source>
</evidence>
<dbReference type="OrthoDB" id="9814400at2"/>
<reference evidence="3 4" key="1">
    <citation type="submission" date="2019-02" db="EMBL/GenBank/DDBJ databases">
        <title>Pedobacter sp. RP-3-21 sp. nov., isolated from Arctic soil.</title>
        <authorList>
            <person name="Dahal R.H."/>
        </authorList>
    </citation>
    <scope>NUCLEOTIDE SEQUENCE [LARGE SCALE GENOMIC DNA]</scope>
    <source>
        <strain evidence="3 4">RP-3-21</strain>
    </source>
</reference>
<proteinExistence type="predicted"/>
<protein>
    <submittedName>
        <fullName evidence="3">Mobile mystery protein B</fullName>
    </submittedName>
</protein>